<proteinExistence type="inferred from homology"/>
<dbReference type="NCBIfam" id="NF038290">
    <property type="entry name" value="repM_Acin"/>
    <property type="match status" value="1"/>
</dbReference>
<evidence type="ECO:0000259" key="3">
    <source>
        <dbReference type="Pfam" id="PF01051"/>
    </source>
</evidence>
<evidence type="ECO:0000313" key="5">
    <source>
        <dbReference type="Proteomes" id="UP000594834"/>
    </source>
</evidence>
<organism evidence="4 5">
    <name type="scientific">Moraxella nonliquefaciens</name>
    <dbReference type="NCBI Taxonomy" id="478"/>
    <lineage>
        <taxon>Bacteria</taxon>
        <taxon>Pseudomonadati</taxon>
        <taxon>Pseudomonadota</taxon>
        <taxon>Gammaproteobacteria</taxon>
        <taxon>Moraxellales</taxon>
        <taxon>Moraxellaceae</taxon>
        <taxon>Moraxella</taxon>
    </lineage>
</organism>
<comment type="similarity">
    <text evidence="1">Belongs to the initiator RepB protein family.</text>
</comment>
<keyword evidence="4" id="KW-0614">Plasmid</keyword>
<feature type="region of interest" description="Disordered" evidence="2">
    <location>
        <begin position="229"/>
        <end position="279"/>
    </location>
</feature>
<dbReference type="RefSeq" id="WP_197940231.1">
    <property type="nucleotide sequence ID" value="NZ_CP065727.1"/>
</dbReference>
<dbReference type="EMBL" id="CP065727">
    <property type="protein sequence ID" value="QPT43601.1"/>
    <property type="molecule type" value="Genomic_DNA"/>
</dbReference>
<sequence length="279" mass="32270">MSKNLIIKDNALISASYHLDLIEQRLILLAIAQSRRVGEELTATTKLKISVSDYIDTYSLQGRSVYENIKKACKTLFERQFTYTEQQEKGVRVATSRWVSEIAYNDKTTAIDITFAPSVVPLITMLERHFTSYNLEQVAGLNSKYAIRLYEIVIAWKSNGKTNQIGLEQLRDRLGVFDDEYQRMELFKRKVLDKSVAEINEKTEINLSYKQHKNGRKIVGFTFTVKQKSKPKKLKTQEQERDPKTPDIFDNLTDKERESSPKRTPMLTKSERQSNTAKT</sequence>
<feature type="compositionally biased region" description="Basic and acidic residues" evidence="2">
    <location>
        <begin position="235"/>
        <end position="261"/>
    </location>
</feature>
<protein>
    <submittedName>
        <fullName evidence="4">Replication initiation protein</fullName>
    </submittedName>
</protein>
<dbReference type="Pfam" id="PF01051">
    <property type="entry name" value="Rep3_N"/>
    <property type="match status" value="1"/>
</dbReference>
<evidence type="ECO:0000313" key="4">
    <source>
        <dbReference type="EMBL" id="QPT43601.1"/>
    </source>
</evidence>
<dbReference type="Pfam" id="PF21205">
    <property type="entry name" value="Rep3_C"/>
    <property type="match status" value="1"/>
</dbReference>
<dbReference type="InterPro" id="IPR036390">
    <property type="entry name" value="WH_DNA-bd_sf"/>
</dbReference>
<dbReference type="SUPFAM" id="SSF46785">
    <property type="entry name" value="Winged helix' DNA-binding domain"/>
    <property type="match status" value="2"/>
</dbReference>
<evidence type="ECO:0000256" key="1">
    <source>
        <dbReference type="ARBA" id="ARBA00038283"/>
    </source>
</evidence>
<dbReference type="Proteomes" id="UP000594834">
    <property type="component" value="Plasmid unnamed"/>
</dbReference>
<accession>A0A7T3BXA1</accession>
<gene>
    <name evidence="4" type="ORF">I6G26_00485</name>
</gene>
<reference evidence="4 5" key="1">
    <citation type="submission" date="2020-12" db="EMBL/GenBank/DDBJ databases">
        <title>FDA dAtabase for Regulatory Grade micrObial Sequences (FDA-ARGOS): Supporting development and validation of Infectious Disease Dx tests.</title>
        <authorList>
            <person name="Sproer C."/>
            <person name="Gronow S."/>
            <person name="Severitt S."/>
            <person name="Schroder I."/>
            <person name="Tallon L."/>
            <person name="Sadzewicz L."/>
            <person name="Zhao X."/>
            <person name="Boylan J."/>
            <person name="Ott S."/>
            <person name="Bowen H."/>
            <person name="Vavikolanu K."/>
            <person name="Mehta A."/>
            <person name="Aluvathingal J."/>
            <person name="Nadendla S."/>
            <person name="Lowell S."/>
            <person name="Myers T."/>
            <person name="Yan Y."/>
            <person name="Sichtig H."/>
        </authorList>
    </citation>
    <scope>NUCLEOTIDE SEQUENCE [LARGE SCALE GENOMIC DNA]</scope>
    <source>
        <strain evidence="4 5">FDAARGOS_869</strain>
        <plasmid evidence="4 5">unnamed</plasmid>
    </source>
</reference>
<geneLocation type="plasmid" evidence="4 5">
    <name>unnamed</name>
</geneLocation>
<feature type="domain" description="Initiator Rep protein WH1" evidence="3">
    <location>
        <begin position="6"/>
        <end position="152"/>
    </location>
</feature>
<dbReference type="InterPro" id="IPR000525">
    <property type="entry name" value="Initiator_Rep_WH1"/>
</dbReference>
<dbReference type="InterPro" id="IPR036388">
    <property type="entry name" value="WH-like_DNA-bd_sf"/>
</dbReference>
<evidence type="ECO:0000256" key="2">
    <source>
        <dbReference type="SAM" id="MobiDB-lite"/>
    </source>
</evidence>
<dbReference type="Gene3D" id="1.10.10.10">
    <property type="entry name" value="Winged helix-like DNA-binding domain superfamily/Winged helix DNA-binding domain"/>
    <property type="match status" value="2"/>
</dbReference>
<name>A0A7T3BXA1_MORNO</name>
<keyword evidence="5" id="KW-1185">Reference proteome</keyword>